<feature type="domain" description="Acyclic terpene utilisation N-terminal" evidence="1">
    <location>
        <begin position="4"/>
        <end position="68"/>
    </location>
</feature>
<dbReference type="PANTHER" id="PTHR47472:SF1">
    <property type="entry name" value="DUF1446-DOMAIN-CONTAINING PROTEIN"/>
    <property type="match status" value="1"/>
</dbReference>
<name>A0A2P5ERL0_TREOI</name>
<dbReference type="AlphaFoldDB" id="A0A2P5ERL0"/>
<proteinExistence type="predicted"/>
<reference evidence="3" key="1">
    <citation type="submission" date="2016-06" db="EMBL/GenBank/DDBJ databases">
        <title>Parallel loss of symbiosis genes in relatives of nitrogen-fixing non-legume Parasponia.</title>
        <authorList>
            <person name="Van Velzen R."/>
            <person name="Holmer R."/>
            <person name="Bu F."/>
            <person name="Rutten L."/>
            <person name="Van Zeijl A."/>
            <person name="Liu W."/>
            <person name="Santuari L."/>
            <person name="Cao Q."/>
            <person name="Sharma T."/>
            <person name="Shen D."/>
            <person name="Roswanjaya Y."/>
            <person name="Wardhani T."/>
            <person name="Kalhor M.S."/>
            <person name="Jansen J."/>
            <person name="Van den Hoogen J."/>
            <person name="Gungor B."/>
            <person name="Hartog M."/>
            <person name="Hontelez J."/>
            <person name="Verver J."/>
            <person name="Yang W.-C."/>
            <person name="Schijlen E."/>
            <person name="Repin R."/>
            <person name="Schilthuizen M."/>
            <person name="Schranz E."/>
            <person name="Heidstra R."/>
            <person name="Miyata K."/>
            <person name="Fedorova E."/>
            <person name="Kohlen W."/>
            <person name="Bisseling T."/>
            <person name="Smit S."/>
            <person name="Geurts R."/>
        </authorList>
    </citation>
    <scope>NUCLEOTIDE SEQUENCE [LARGE SCALE GENOMIC DNA]</scope>
    <source>
        <strain evidence="3">cv. RG33-2</strain>
    </source>
</reference>
<dbReference type="InterPro" id="IPR010839">
    <property type="entry name" value="AtuA_N"/>
</dbReference>
<organism evidence="2 3">
    <name type="scientific">Trema orientale</name>
    <name type="common">Charcoal tree</name>
    <name type="synonym">Celtis orientalis</name>
    <dbReference type="NCBI Taxonomy" id="63057"/>
    <lineage>
        <taxon>Eukaryota</taxon>
        <taxon>Viridiplantae</taxon>
        <taxon>Streptophyta</taxon>
        <taxon>Embryophyta</taxon>
        <taxon>Tracheophyta</taxon>
        <taxon>Spermatophyta</taxon>
        <taxon>Magnoliopsida</taxon>
        <taxon>eudicotyledons</taxon>
        <taxon>Gunneridae</taxon>
        <taxon>Pentapetalae</taxon>
        <taxon>rosids</taxon>
        <taxon>fabids</taxon>
        <taxon>Rosales</taxon>
        <taxon>Cannabaceae</taxon>
        <taxon>Trema</taxon>
    </lineage>
</organism>
<protein>
    <recommendedName>
        <fullName evidence="1">Acyclic terpene utilisation N-terminal domain-containing protein</fullName>
    </recommendedName>
</protein>
<keyword evidence="3" id="KW-1185">Reference proteome</keyword>
<accession>A0A2P5ERL0</accession>
<evidence type="ECO:0000313" key="2">
    <source>
        <dbReference type="EMBL" id="PON88187.1"/>
    </source>
</evidence>
<dbReference type="PANTHER" id="PTHR47472">
    <property type="entry name" value="PROPIONYL-COA CARBOXYLASE"/>
    <property type="match status" value="1"/>
</dbReference>
<evidence type="ECO:0000259" key="1">
    <source>
        <dbReference type="Pfam" id="PF07287"/>
    </source>
</evidence>
<dbReference type="OrthoDB" id="16163at2759"/>
<dbReference type="EMBL" id="JXTC01000108">
    <property type="protein sequence ID" value="PON88187.1"/>
    <property type="molecule type" value="Genomic_DNA"/>
</dbReference>
<dbReference type="Proteomes" id="UP000237000">
    <property type="component" value="Unassembled WGS sequence"/>
</dbReference>
<sequence>MSFAQLLDLSHHYAEISSDGRICVAKVEGSGRVLNFNTCAQQLLYKIGDPSAYVTPDVIIGLQNVSFSYNLLWSRTAYRILHVLSLLLLRVYGLCKVGSVEIPGLV</sequence>
<gene>
    <name evidence="2" type="ORF">TorRG33x02_160160</name>
</gene>
<dbReference type="Pfam" id="PF07287">
    <property type="entry name" value="AtuA"/>
    <property type="match status" value="1"/>
</dbReference>
<dbReference type="STRING" id="63057.A0A2P5ERL0"/>
<evidence type="ECO:0000313" key="3">
    <source>
        <dbReference type="Proteomes" id="UP000237000"/>
    </source>
</evidence>
<dbReference type="InParanoid" id="A0A2P5ERL0"/>
<comment type="caution">
    <text evidence="2">The sequence shown here is derived from an EMBL/GenBank/DDBJ whole genome shotgun (WGS) entry which is preliminary data.</text>
</comment>